<evidence type="ECO:0000313" key="2">
    <source>
        <dbReference type="EMBL" id="MFC3293263.1"/>
    </source>
</evidence>
<evidence type="ECO:0000313" key="3">
    <source>
        <dbReference type="Proteomes" id="UP001595640"/>
    </source>
</evidence>
<proteinExistence type="predicted"/>
<evidence type="ECO:0008006" key="4">
    <source>
        <dbReference type="Google" id="ProtNLM"/>
    </source>
</evidence>
<organism evidence="2 3">
    <name type="scientific">Modicisalibacter luteus</name>
    <dbReference type="NCBI Taxonomy" id="453962"/>
    <lineage>
        <taxon>Bacteria</taxon>
        <taxon>Pseudomonadati</taxon>
        <taxon>Pseudomonadota</taxon>
        <taxon>Gammaproteobacteria</taxon>
        <taxon>Oceanospirillales</taxon>
        <taxon>Halomonadaceae</taxon>
        <taxon>Modicisalibacter</taxon>
    </lineage>
</organism>
<sequence>MSTRYEVTQWRKRLERKGWKNAKRFPATHSDWIEYHAVWQGQIWSGRCRLSDCDMLDWWQLGTHVYLIKWLFEVEEAVWRRTQNQVAGQVVRRLQRPSRKLGAAEGDTYEQGGPNCRAE</sequence>
<gene>
    <name evidence="2" type="ORF">ACFOEI_14495</name>
</gene>
<dbReference type="Proteomes" id="UP001595640">
    <property type="component" value="Unassembled WGS sequence"/>
</dbReference>
<evidence type="ECO:0000256" key="1">
    <source>
        <dbReference type="SAM" id="MobiDB-lite"/>
    </source>
</evidence>
<feature type="region of interest" description="Disordered" evidence="1">
    <location>
        <begin position="99"/>
        <end position="119"/>
    </location>
</feature>
<comment type="caution">
    <text evidence="2">The sequence shown here is derived from an EMBL/GenBank/DDBJ whole genome shotgun (WGS) entry which is preliminary data.</text>
</comment>
<protein>
    <recommendedName>
        <fullName evidence="4">Transposase</fullName>
    </recommendedName>
</protein>
<reference evidence="3" key="1">
    <citation type="journal article" date="2019" name="Int. J. Syst. Evol. Microbiol.">
        <title>The Global Catalogue of Microorganisms (GCM) 10K type strain sequencing project: providing services to taxonomists for standard genome sequencing and annotation.</title>
        <authorList>
            <consortium name="The Broad Institute Genomics Platform"/>
            <consortium name="The Broad Institute Genome Sequencing Center for Infectious Disease"/>
            <person name="Wu L."/>
            <person name="Ma J."/>
        </authorList>
    </citation>
    <scope>NUCLEOTIDE SEQUENCE [LARGE SCALE GENOMIC DNA]</scope>
    <source>
        <strain evidence="3">KCTC 12847</strain>
    </source>
</reference>
<accession>A0ABV7M331</accession>
<dbReference type="EMBL" id="JBHRUH010000031">
    <property type="protein sequence ID" value="MFC3293263.1"/>
    <property type="molecule type" value="Genomic_DNA"/>
</dbReference>
<dbReference type="RefSeq" id="WP_019020565.1">
    <property type="nucleotide sequence ID" value="NZ_BMXD01000001.1"/>
</dbReference>
<name>A0ABV7M331_9GAMM</name>
<keyword evidence="3" id="KW-1185">Reference proteome</keyword>